<dbReference type="Gene3D" id="1.10.357.10">
    <property type="entry name" value="Tetracycline Repressor, domain 2"/>
    <property type="match status" value="1"/>
</dbReference>
<protein>
    <submittedName>
        <fullName evidence="1">Uncharacterized protein</fullName>
    </submittedName>
</protein>
<gene>
    <name evidence="1" type="ORF">E1263_18470</name>
</gene>
<dbReference type="EMBL" id="SMKX01000049">
    <property type="protein sequence ID" value="TDD58598.1"/>
    <property type="molecule type" value="Genomic_DNA"/>
</dbReference>
<accession>A0A4R4ZIQ2</accession>
<proteinExistence type="predicted"/>
<dbReference type="SUPFAM" id="SSF48498">
    <property type="entry name" value="Tetracyclin repressor-like, C-terminal domain"/>
    <property type="match status" value="1"/>
</dbReference>
<dbReference type="AlphaFoldDB" id="A0A4R4ZIQ2"/>
<reference evidence="1 2" key="1">
    <citation type="submission" date="2019-03" db="EMBL/GenBank/DDBJ databases">
        <title>Draft genome sequences of novel Actinobacteria.</title>
        <authorList>
            <person name="Sahin N."/>
            <person name="Ay H."/>
            <person name="Saygin H."/>
        </authorList>
    </citation>
    <scope>NUCLEOTIDE SEQUENCE [LARGE SCALE GENOMIC DNA]</scope>
    <source>
        <strain evidence="1 2">JCM 13523</strain>
    </source>
</reference>
<evidence type="ECO:0000313" key="2">
    <source>
        <dbReference type="Proteomes" id="UP000295124"/>
    </source>
</evidence>
<dbReference type="RefSeq" id="WP_132168962.1">
    <property type="nucleotide sequence ID" value="NZ_SMKX01000049.1"/>
</dbReference>
<dbReference type="InterPro" id="IPR009057">
    <property type="entry name" value="Homeodomain-like_sf"/>
</dbReference>
<dbReference type="Proteomes" id="UP000295124">
    <property type="component" value="Unassembled WGS sequence"/>
</dbReference>
<dbReference type="OrthoDB" id="3210322at2"/>
<keyword evidence="2" id="KW-1185">Reference proteome</keyword>
<sequence length="288" mass="31715">MIQRESRDEGPDRPVLTRRERQRLATFDEIVELGRSMLRDGREVTLRALATEMGLTPPALYRYVKNPAALNELLSDAIFADVVREMVEAGEVYGDQDPAAQIVAAATAFRDWALDNKSEFQLVFVTNSLSGERTIRTEADSATHPLSRGVSGNAATGVELFADHFGGALARLAKQRPFPVPAPQDLDPEFVAVHSQASGAQSELAALLGKNALGMVWLFEFAWAQLFAIVTLEVYGHIRPQLIKSGVLFRAQMREIGSRVGMGEDWDRLIGVSQAVAERRARQRAGIE</sequence>
<name>A0A4R4ZIQ2_9ACTN</name>
<organism evidence="1 2">
    <name type="scientific">Kribbella antibiotica</name>
    <dbReference type="NCBI Taxonomy" id="190195"/>
    <lineage>
        <taxon>Bacteria</taxon>
        <taxon>Bacillati</taxon>
        <taxon>Actinomycetota</taxon>
        <taxon>Actinomycetes</taxon>
        <taxon>Propionibacteriales</taxon>
        <taxon>Kribbellaceae</taxon>
        <taxon>Kribbella</taxon>
    </lineage>
</organism>
<dbReference type="InterPro" id="IPR036271">
    <property type="entry name" value="Tet_transcr_reg_TetR-rel_C_sf"/>
</dbReference>
<comment type="caution">
    <text evidence="1">The sequence shown here is derived from an EMBL/GenBank/DDBJ whole genome shotgun (WGS) entry which is preliminary data.</text>
</comment>
<dbReference type="SUPFAM" id="SSF46689">
    <property type="entry name" value="Homeodomain-like"/>
    <property type="match status" value="1"/>
</dbReference>
<evidence type="ECO:0000313" key="1">
    <source>
        <dbReference type="EMBL" id="TDD58598.1"/>
    </source>
</evidence>